<keyword evidence="3" id="KW-1185">Reference proteome</keyword>
<name>C7LUF7_DESBD</name>
<evidence type="ECO:0000313" key="2">
    <source>
        <dbReference type="EMBL" id="ACU89692.1"/>
    </source>
</evidence>
<evidence type="ECO:0000313" key="3">
    <source>
        <dbReference type="Proteomes" id="UP000002216"/>
    </source>
</evidence>
<dbReference type="RefSeq" id="WP_015773783.1">
    <property type="nucleotide sequence ID" value="NC_013173.1"/>
</dbReference>
<feature type="compositionally biased region" description="Basic and acidic residues" evidence="1">
    <location>
        <begin position="50"/>
        <end position="60"/>
    </location>
</feature>
<feature type="region of interest" description="Disordered" evidence="1">
    <location>
        <begin position="50"/>
        <end position="103"/>
    </location>
</feature>
<dbReference type="AlphaFoldDB" id="C7LUF7"/>
<dbReference type="eggNOG" id="ENOG50349W2">
    <property type="taxonomic scope" value="Bacteria"/>
</dbReference>
<feature type="compositionally biased region" description="Low complexity" evidence="1">
    <location>
        <begin position="77"/>
        <end position="89"/>
    </location>
</feature>
<evidence type="ECO:0008006" key="4">
    <source>
        <dbReference type="Google" id="ProtNLM"/>
    </source>
</evidence>
<sequence>MEIGGTHSIMGMRTDYAAQGRAPRDIPASQGDTVTLSAEAKRLMEYFRNKEVHATDREAASDAGSAETSSEGLADDVQGGAVSAAQGSSSGSGSGSGSQVEDIKERIKDLMDKVKHIMDSNLPPEQKQSAAAPYLQQISELQQQLQQLMSEQQKKA</sequence>
<dbReference type="EMBL" id="CP001629">
    <property type="protein sequence ID" value="ACU89692.1"/>
    <property type="molecule type" value="Genomic_DNA"/>
</dbReference>
<protein>
    <recommendedName>
        <fullName evidence="4">FlxA-like protein</fullName>
    </recommendedName>
</protein>
<gene>
    <name evidence="2" type="ordered locus">Dbac_1599</name>
</gene>
<reference evidence="2 3" key="1">
    <citation type="journal article" date="2009" name="Stand. Genomic Sci.">
        <title>Complete genome sequence of Desulfomicrobium baculatum type strain (X).</title>
        <authorList>
            <person name="Copeland A."/>
            <person name="Spring S."/>
            <person name="Goker M."/>
            <person name="Schneider S."/>
            <person name="Lapidus A."/>
            <person name="Del Rio T.G."/>
            <person name="Tice H."/>
            <person name="Cheng J.F."/>
            <person name="Chen F."/>
            <person name="Nolan M."/>
            <person name="Bruce D."/>
            <person name="Goodwin L."/>
            <person name="Pitluck S."/>
            <person name="Ivanova N."/>
            <person name="Mavrommatis K."/>
            <person name="Ovchinnikova G."/>
            <person name="Pati A."/>
            <person name="Chen A."/>
            <person name="Palaniappan K."/>
            <person name="Land M."/>
            <person name="Hauser L."/>
            <person name="Chang Y.J."/>
            <person name="Jeffries C.C."/>
            <person name="Meincke L."/>
            <person name="Sims D."/>
            <person name="Brettin T."/>
            <person name="Detter J.C."/>
            <person name="Han C."/>
            <person name="Chain P."/>
            <person name="Bristow J."/>
            <person name="Eisen J.A."/>
            <person name="Markowitz V."/>
            <person name="Hugenholtz P."/>
            <person name="Kyrpides N.C."/>
            <person name="Klenk H.P."/>
            <person name="Lucas S."/>
        </authorList>
    </citation>
    <scope>NUCLEOTIDE SEQUENCE [LARGE SCALE GENOMIC DNA]</scope>
    <source>
        <strain evidence="3">DSM 4028 / VKM B-1378 / X</strain>
    </source>
</reference>
<dbReference type="KEGG" id="dba:Dbac_1599"/>
<organism evidence="2 3">
    <name type="scientific">Desulfomicrobium baculatum (strain DSM 4028 / VKM B-1378 / X)</name>
    <name type="common">Desulfovibrio baculatus</name>
    <dbReference type="NCBI Taxonomy" id="525897"/>
    <lineage>
        <taxon>Bacteria</taxon>
        <taxon>Pseudomonadati</taxon>
        <taxon>Thermodesulfobacteriota</taxon>
        <taxon>Desulfovibrionia</taxon>
        <taxon>Desulfovibrionales</taxon>
        <taxon>Desulfomicrobiaceae</taxon>
        <taxon>Desulfomicrobium</taxon>
    </lineage>
</organism>
<feature type="region of interest" description="Disordered" evidence="1">
    <location>
        <begin position="1"/>
        <end position="33"/>
    </location>
</feature>
<dbReference type="HOGENOM" id="CLU_1683721_0_0_7"/>
<evidence type="ECO:0000256" key="1">
    <source>
        <dbReference type="SAM" id="MobiDB-lite"/>
    </source>
</evidence>
<accession>C7LUF7</accession>
<proteinExistence type="predicted"/>
<dbReference type="Proteomes" id="UP000002216">
    <property type="component" value="Chromosome"/>
</dbReference>